<feature type="transmembrane region" description="Helical" evidence="5">
    <location>
        <begin position="619"/>
        <end position="641"/>
    </location>
</feature>
<dbReference type="GO" id="GO:0005230">
    <property type="term" value="F:extracellular ligand-gated monoatomic ion channel activity"/>
    <property type="evidence" value="ECO:0007669"/>
    <property type="project" value="InterPro"/>
</dbReference>
<dbReference type="Pfam" id="PF02931">
    <property type="entry name" value="Neur_chan_LBD"/>
    <property type="match status" value="1"/>
</dbReference>
<dbReference type="SUPFAM" id="SSF90112">
    <property type="entry name" value="Neurotransmitter-gated ion-channel transmembrane pore"/>
    <property type="match status" value="1"/>
</dbReference>
<comment type="subcellular location">
    <subcellularLocation>
        <location evidence="1">Membrane</location>
        <topology evidence="1">Multi-pass membrane protein</topology>
    </subcellularLocation>
</comment>
<evidence type="ECO:0000313" key="7">
    <source>
        <dbReference type="EnsemblProtists" id="EOD32699"/>
    </source>
</evidence>
<accession>A0A0D3KAB4</accession>
<dbReference type="PaxDb" id="2903-EOD32699"/>
<dbReference type="PROSITE" id="PS00236">
    <property type="entry name" value="NEUROTR_ION_CHANNEL"/>
    <property type="match status" value="1"/>
</dbReference>
<evidence type="ECO:0000256" key="4">
    <source>
        <dbReference type="ARBA" id="ARBA00023136"/>
    </source>
</evidence>
<protein>
    <recommendedName>
        <fullName evidence="6">Neurotransmitter-gated ion-channel ligand-binding domain-containing protein</fullName>
    </recommendedName>
</protein>
<comment type="similarity">
    <text evidence="5">Belongs to the ligand-gated ion channel (TC 1.A.9) family.</text>
</comment>
<evidence type="ECO:0000313" key="8">
    <source>
        <dbReference type="Proteomes" id="UP000013827"/>
    </source>
</evidence>
<dbReference type="SUPFAM" id="SSF63712">
    <property type="entry name" value="Nicotinic receptor ligand binding domain-like"/>
    <property type="match status" value="1"/>
</dbReference>
<evidence type="ECO:0000256" key="3">
    <source>
        <dbReference type="ARBA" id="ARBA00022989"/>
    </source>
</evidence>
<evidence type="ECO:0000256" key="1">
    <source>
        <dbReference type="ARBA" id="ARBA00004141"/>
    </source>
</evidence>
<evidence type="ECO:0000259" key="6">
    <source>
        <dbReference type="Pfam" id="PF02931"/>
    </source>
</evidence>
<feature type="transmembrane region" description="Helical" evidence="5">
    <location>
        <begin position="771"/>
        <end position="790"/>
    </location>
</feature>
<dbReference type="RefSeq" id="XP_005785128.1">
    <property type="nucleotide sequence ID" value="XM_005785071.1"/>
</dbReference>
<keyword evidence="5" id="KW-0406">Ion transport</keyword>
<dbReference type="Proteomes" id="UP000013827">
    <property type="component" value="Unassembled WGS sequence"/>
</dbReference>
<dbReference type="Gene3D" id="3.40.50.2300">
    <property type="match status" value="2"/>
</dbReference>
<feature type="transmembrane region" description="Helical" evidence="5">
    <location>
        <begin position="810"/>
        <end position="831"/>
    </location>
</feature>
<sequence>MLLLALLPSLAWAETDEVTGTQIAEVHIIFPCGPRGAFAAPYAFPGSVDQRDEEDFPIAEAVNATFPHSTSFTCTHSRVSDTTAEYYNAIVDPIIERAHQSATSRPPAGRMAIVASSPLPPAGIEAIGRAAREGVAIFFFGHQSAELEAQVNSSQHFMLAFMTNQLDGAANVGSELCRRWGSATQRPLRVAAMYAPDPAFDGRISMAIRGFEADCPDSKVVMVASERLSNWHEHTAMMYMESTFLADETISAVLTATNHFAIGAVKAADKRLSAGAAQGLFVSSFGYKAELAPYLAEDRVFATADELLTRPNQGVWRTMASTMEQASHLGWMTTADVQAAIPSMMGVTLQSSSLLIPSDAEGHIISTMLSSAYNPEVRPLPAPLEDDAAAGLLALQPGDAREGGIGSLILAPTTVYVGIDQLVVQQIDVPANTFQATFWLDMSWYDARLTWTRGQYSGDIQVSKARVWTPDLYVLNHLSETVERDGGETLVTMRNDGTVFWSRKITGEFDCKMHIEPYPFDIHRCYINITTVARSTKLDLHGYGEARIPAPVGFTIIAQPEGFLPIERLCAASVCGIERVCGSDERVCGVSKGISVRSRPRFEQKQLSYTFRITREPSYVITSYVMMAWLLVILSMLQFWIPEESGNMDRAGLAITTVLATVVLMTEGVVSKVKTWLSYFFIVCTAYQAAAFLTTICAGRRFGHSAKQDAFAASQPALPVVRPPRATCSPSAWAERNWPGLSTWLASVFMACEELTGHPEDDMQDLFAIRFLVPSFLLVCILLPLLTLSVCSGADCPKEEHPDAGVHSDLFLANAIGLGLWCVAFAVSVYGRRARPRFDSLKRTREHVSNRAV</sequence>
<dbReference type="InterPro" id="IPR006201">
    <property type="entry name" value="Neur_channel"/>
</dbReference>
<keyword evidence="8" id="KW-1185">Reference proteome</keyword>
<dbReference type="CDD" id="cd18989">
    <property type="entry name" value="LGIC_ECD_cation"/>
    <property type="match status" value="1"/>
</dbReference>
<keyword evidence="4 5" id="KW-0472">Membrane</keyword>
<keyword evidence="2 5" id="KW-0812">Transmembrane</keyword>
<dbReference type="SUPFAM" id="SSF53822">
    <property type="entry name" value="Periplasmic binding protein-like I"/>
    <property type="match status" value="1"/>
</dbReference>
<dbReference type="EnsemblProtists" id="EOD32699">
    <property type="protein sequence ID" value="EOD32699"/>
    <property type="gene ID" value="EMIHUDRAFT_230481"/>
</dbReference>
<evidence type="ECO:0000256" key="5">
    <source>
        <dbReference type="RuleBase" id="RU000687"/>
    </source>
</evidence>
<reference evidence="8" key="1">
    <citation type="journal article" date="2013" name="Nature">
        <title>Pan genome of the phytoplankton Emiliania underpins its global distribution.</title>
        <authorList>
            <person name="Read B.A."/>
            <person name="Kegel J."/>
            <person name="Klute M.J."/>
            <person name="Kuo A."/>
            <person name="Lefebvre S.C."/>
            <person name="Maumus F."/>
            <person name="Mayer C."/>
            <person name="Miller J."/>
            <person name="Monier A."/>
            <person name="Salamov A."/>
            <person name="Young J."/>
            <person name="Aguilar M."/>
            <person name="Claverie J.M."/>
            <person name="Frickenhaus S."/>
            <person name="Gonzalez K."/>
            <person name="Herman E.K."/>
            <person name="Lin Y.C."/>
            <person name="Napier J."/>
            <person name="Ogata H."/>
            <person name="Sarno A.F."/>
            <person name="Shmutz J."/>
            <person name="Schroeder D."/>
            <person name="de Vargas C."/>
            <person name="Verret F."/>
            <person name="von Dassow P."/>
            <person name="Valentin K."/>
            <person name="Van de Peer Y."/>
            <person name="Wheeler G."/>
            <person name="Dacks J.B."/>
            <person name="Delwiche C.F."/>
            <person name="Dyhrman S.T."/>
            <person name="Glockner G."/>
            <person name="John U."/>
            <person name="Richards T."/>
            <person name="Worden A.Z."/>
            <person name="Zhang X."/>
            <person name="Grigoriev I.V."/>
            <person name="Allen A.E."/>
            <person name="Bidle K."/>
            <person name="Borodovsky M."/>
            <person name="Bowler C."/>
            <person name="Brownlee C."/>
            <person name="Cock J.M."/>
            <person name="Elias M."/>
            <person name="Gladyshev V.N."/>
            <person name="Groth M."/>
            <person name="Guda C."/>
            <person name="Hadaegh A."/>
            <person name="Iglesias-Rodriguez M.D."/>
            <person name="Jenkins J."/>
            <person name="Jones B.M."/>
            <person name="Lawson T."/>
            <person name="Leese F."/>
            <person name="Lindquist E."/>
            <person name="Lobanov A."/>
            <person name="Lomsadze A."/>
            <person name="Malik S.B."/>
            <person name="Marsh M.E."/>
            <person name="Mackinder L."/>
            <person name="Mock T."/>
            <person name="Mueller-Roeber B."/>
            <person name="Pagarete A."/>
            <person name="Parker M."/>
            <person name="Probert I."/>
            <person name="Quesneville H."/>
            <person name="Raines C."/>
            <person name="Rensing S.A."/>
            <person name="Riano-Pachon D.M."/>
            <person name="Richier S."/>
            <person name="Rokitta S."/>
            <person name="Shiraiwa Y."/>
            <person name="Soanes D.M."/>
            <person name="van der Giezen M."/>
            <person name="Wahlund T.M."/>
            <person name="Williams B."/>
            <person name="Wilson W."/>
            <person name="Wolfe G."/>
            <person name="Wurch L.L."/>
        </authorList>
    </citation>
    <scope>NUCLEOTIDE SEQUENCE</scope>
</reference>
<dbReference type="InterPro" id="IPR036719">
    <property type="entry name" value="Neuro-gated_channel_TM_sf"/>
</dbReference>
<dbReference type="InterPro" id="IPR018000">
    <property type="entry name" value="Neurotransmitter_ion_chnl_CS"/>
</dbReference>
<proteinExistence type="inferred from homology"/>
<dbReference type="GO" id="GO:0016020">
    <property type="term" value="C:membrane"/>
    <property type="evidence" value="ECO:0007669"/>
    <property type="project" value="UniProtKB-SubCell"/>
</dbReference>
<feature type="domain" description="Neurotransmitter-gated ion-channel ligand-binding" evidence="6">
    <location>
        <begin position="412"/>
        <end position="533"/>
    </location>
</feature>
<feature type="transmembrane region" description="Helical" evidence="5">
    <location>
        <begin position="653"/>
        <end position="670"/>
    </location>
</feature>
<keyword evidence="3 5" id="KW-1133">Transmembrane helix</keyword>
<keyword evidence="5" id="KW-0813">Transport</keyword>
<dbReference type="eggNOG" id="KOG3643">
    <property type="taxonomic scope" value="Eukaryota"/>
</dbReference>
<feature type="transmembrane region" description="Helical" evidence="5">
    <location>
        <begin position="676"/>
        <end position="698"/>
    </location>
</feature>
<dbReference type="InterPro" id="IPR038050">
    <property type="entry name" value="Neuro_actylchol_rec"/>
</dbReference>
<dbReference type="AlphaFoldDB" id="A0A0D3KAB4"/>
<dbReference type="Gene3D" id="2.70.170.10">
    <property type="entry name" value="Neurotransmitter-gated ion-channel ligand-binding domain"/>
    <property type="match status" value="1"/>
</dbReference>
<dbReference type="KEGG" id="ehx:EMIHUDRAFT_230481"/>
<dbReference type="GeneID" id="17277971"/>
<dbReference type="Gene3D" id="1.20.58.390">
    <property type="entry name" value="Neurotransmitter-gated ion-channel transmembrane domain"/>
    <property type="match status" value="1"/>
</dbReference>
<dbReference type="GO" id="GO:0004888">
    <property type="term" value="F:transmembrane signaling receptor activity"/>
    <property type="evidence" value="ECO:0007669"/>
    <property type="project" value="InterPro"/>
</dbReference>
<reference evidence="7" key="2">
    <citation type="submission" date="2024-10" db="UniProtKB">
        <authorList>
            <consortium name="EnsemblProtists"/>
        </authorList>
    </citation>
    <scope>IDENTIFICATION</scope>
</reference>
<keyword evidence="5" id="KW-0407">Ion channel</keyword>
<dbReference type="PRINTS" id="PR00252">
    <property type="entry name" value="NRIONCHANNEL"/>
</dbReference>
<organism evidence="7 8">
    <name type="scientific">Emiliania huxleyi (strain CCMP1516)</name>
    <dbReference type="NCBI Taxonomy" id="280463"/>
    <lineage>
        <taxon>Eukaryota</taxon>
        <taxon>Haptista</taxon>
        <taxon>Haptophyta</taxon>
        <taxon>Prymnesiophyceae</taxon>
        <taxon>Isochrysidales</taxon>
        <taxon>Noelaerhabdaceae</taxon>
        <taxon>Emiliania</taxon>
    </lineage>
</organism>
<dbReference type="PANTHER" id="PTHR18945">
    <property type="entry name" value="NEUROTRANSMITTER GATED ION CHANNEL"/>
    <property type="match status" value="1"/>
</dbReference>
<dbReference type="InterPro" id="IPR028082">
    <property type="entry name" value="Peripla_BP_I"/>
</dbReference>
<dbReference type="InterPro" id="IPR006202">
    <property type="entry name" value="Neur_chan_lig-bd"/>
</dbReference>
<dbReference type="STRING" id="2903.R1FHA2"/>
<name>A0A0D3KAB4_EMIH1</name>
<evidence type="ECO:0000256" key="2">
    <source>
        <dbReference type="ARBA" id="ARBA00022692"/>
    </source>
</evidence>
<dbReference type="HOGENOM" id="CLU_016874_0_0_1"/>
<dbReference type="InterPro" id="IPR036734">
    <property type="entry name" value="Neur_chan_lig-bd_sf"/>
</dbReference>